<accession>A0A097EY52</accession>
<dbReference type="EMBL" id="KM507819">
    <property type="protein sequence ID" value="AIT14358.1"/>
    <property type="molecule type" value="Genomic_DNA"/>
</dbReference>
<protein>
    <submittedName>
        <fullName evidence="1">Structural protein</fullName>
    </submittedName>
</protein>
<sequence length="174" mass="20503">MKYTHLSIDDTNIWLDNIIKTLELIKLTLQKTTDIEINIKQEILNYYHRNKYSTFISKLIYGLYDIEDICIGYSTGICFTVNGLKNDLNFRLSDEEQDFRRFCDNIMDTDKITFVIELNQTWSTYADKPFEINETDVLNYIRVMKIHDLCKNALLSIGAYNETYDLVEDSRSSC</sequence>
<dbReference type="RefSeq" id="YP_009102055.1">
    <property type="nucleotide sequence ID" value="NC_025447.1"/>
</dbReference>
<evidence type="ECO:0000313" key="1">
    <source>
        <dbReference type="EMBL" id="AIT14358.1"/>
    </source>
</evidence>
<reference evidence="1 2" key="1">
    <citation type="submission" date="2014-09" db="EMBL/GenBank/DDBJ databases">
        <authorList>
            <person name="Lapin J.S."/>
            <person name="Pope W.H."/>
            <person name="Hua J."/>
            <person name="Ford M.E."/>
            <person name="Conway J.F."/>
            <person name="Hatfull G.F."/>
            <person name="Hendrix R.W."/>
        </authorList>
    </citation>
    <scope>NUCLEOTIDE SEQUENCE [LARGE SCALE GENOMIC DNA]</scope>
</reference>
<keyword evidence="2" id="KW-1185">Reference proteome</keyword>
<organism evidence="1 2">
    <name type="scientific">Escherichia phage 121Q</name>
    <dbReference type="NCBI Taxonomy" id="1555202"/>
    <lineage>
        <taxon>Viruses</taxon>
        <taxon>Duplodnaviria</taxon>
        <taxon>Heunggongvirae</taxon>
        <taxon>Uroviricota</taxon>
        <taxon>Caudoviricetes</taxon>
        <taxon>Asteriusvirus</taxon>
        <taxon>Asteriusvirus av121Q</taxon>
    </lineage>
</organism>
<dbReference type="Proteomes" id="UP000029889">
    <property type="component" value="Segment"/>
</dbReference>
<gene>
    <name evidence="1" type="primary">468</name>
    <name evidence="1" type="ORF">PBI_121Q_468</name>
</gene>
<proteinExistence type="predicted"/>
<dbReference type="KEGG" id="vg:22111508"/>
<name>A0A097EY52_9CAUD</name>
<evidence type="ECO:0000313" key="2">
    <source>
        <dbReference type="Proteomes" id="UP000029889"/>
    </source>
</evidence>
<dbReference type="GeneID" id="22111508"/>